<reference evidence="3" key="1">
    <citation type="submission" date="2016-03" db="EMBL/GenBank/DDBJ databases">
        <authorList>
            <person name="Ploux O."/>
        </authorList>
    </citation>
    <scope>NUCLEOTIDE SEQUENCE</scope>
    <source>
        <strain evidence="3">UC1</strain>
    </source>
</reference>
<dbReference type="SMART" id="SM00062">
    <property type="entry name" value="PBPb"/>
    <property type="match status" value="1"/>
</dbReference>
<dbReference type="CDD" id="cd13530">
    <property type="entry name" value="PBP2_peptides_like"/>
    <property type="match status" value="1"/>
</dbReference>
<feature type="domain" description="Solute-binding protein family 3/N-terminal" evidence="2">
    <location>
        <begin position="69"/>
        <end position="297"/>
    </location>
</feature>
<dbReference type="Gene3D" id="3.40.190.10">
    <property type="entry name" value="Periplasmic binding protein-like II"/>
    <property type="match status" value="2"/>
</dbReference>
<accession>A0A1Y5P503</accession>
<dbReference type="EMBL" id="FLQR01000008">
    <property type="protein sequence ID" value="SBS73727.1"/>
    <property type="molecule type" value="Genomic_DNA"/>
</dbReference>
<evidence type="ECO:0000259" key="2">
    <source>
        <dbReference type="SMART" id="SM00062"/>
    </source>
</evidence>
<gene>
    <name evidence="3" type="ORF">MIPYR_40341</name>
</gene>
<sequence>MQAVVAAQHARGRTRHFPEASMSRTVLRSALVASVATVALLVSGCASGAAEPAASDTPAAEEGYVTPGKLTIGTGEPAYEPYVIANEPESGEGFESAVAYAVAEELGFAKEDVVWVRTTFESAIAPGPKDFDFNIQQYTITEEREQAVDFSSPYYEASQAIVAIKGGKADDVTDIAGAKELLLGAMAGSTSATTVEQAIAPTTAPLLFNSNEDARAALEADQIDGLVLDLPTAYVAANFYIEDAFLVGELPAAGVPDQWGLLLANESPLTERVTAAVDALREDGTLDALKEEWLSVLSAGATQLQ</sequence>
<dbReference type="AlphaFoldDB" id="A0A1Y5P503"/>
<protein>
    <submittedName>
        <fullName evidence="3">ABC-type transporter, periplasmic subunit family 3</fullName>
    </submittedName>
</protein>
<evidence type="ECO:0000256" key="1">
    <source>
        <dbReference type="ARBA" id="ARBA00022729"/>
    </source>
</evidence>
<organism evidence="3">
    <name type="scientific">uncultured Microbacterium sp</name>
    <dbReference type="NCBI Taxonomy" id="191216"/>
    <lineage>
        <taxon>Bacteria</taxon>
        <taxon>Bacillati</taxon>
        <taxon>Actinomycetota</taxon>
        <taxon>Actinomycetes</taxon>
        <taxon>Micrococcales</taxon>
        <taxon>Microbacteriaceae</taxon>
        <taxon>Microbacterium</taxon>
        <taxon>environmental samples</taxon>
    </lineage>
</organism>
<dbReference type="PANTHER" id="PTHR35936">
    <property type="entry name" value="MEMBRANE-BOUND LYTIC MUREIN TRANSGLYCOSYLASE F"/>
    <property type="match status" value="1"/>
</dbReference>
<dbReference type="Pfam" id="PF00497">
    <property type="entry name" value="SBP_bac_3"/>
    <property type="match status" value="1"/>
</dbReference>
<dbReference type="PANTHER" id="PTHR35936:SF19">
    <property type="entry name" value="AMINO-ACID-BINDING PROTEIN YXEM-RELATED"/>
    <property type="match status" value="1"/>
</dbReference>
<evidence type="ECO:0000313" key="3">
    <source>
        <dbReference type="EMBL" id="SBS73727.1"/>
    </source>
</evidence>
<name>A0A1Y5P503_9MICO</name>
<dbReference type="SUPFAM" id="SSF53850">
    <property type="entry name" value="Periplasmic binding protein-like II"/>
    <property type="match status" value="1"/>
</dbReference>
<proteinExistence type="predicted"/>
<dbReference type="InterPro" id="IPR001638">
    <property type="entry name" value="Solute-binding_3/MltF_N"/>
</dbReference>
<keyword evidence="1" id="KW-0732">Signal</keyword>